<keyword evidence="3" id="KW-1185">Reference proteome</keyword>
<gene>
    <name evidence="2" type="primary">BBR</name>
    <name evidence="2" type="ORF">KSP40_PGU002719</name>
</gene>
<reference evidence="2 3" key="1">
    <citation type="journal article" date="2022" name="Nat. Plants">
        <title>Genomes of leafy and leafless Platanthera orchids illuminate the evolution of mycoheterotrophy.</title>
        <authorList>
            <person name="Li M.H."/>
            <person name="Liu K.W."/>
            <person name="Li Z."/>
            <person name="Lu H.C."/>
            <person name="Ye Q.L."/>
            <person name="Zhang D."/>
            <person name="Wang J.Y."/>
            <person name="Li Y.F."/>
            <person name="Zhong Z.M."/>
            <person name="Liu X."/>
            <person name="Yu X."/>
            <person name="Liu D.K."/>
            <person name="Tu X.D."/>
            <person name="Liu B."/>
            <person name="Hao Y."/>
            <person name="Liao X.Y."/>
            <person name="Jiang Y.T."/>
            <person name="Sun W.H."/>
            <person name="Chen J."/>
            <person name="Chen Y.Q."/>
            <person name="Ai Y."/>
            <person name="Zhai J.W."/>
            <person name="Wu S.S."/>
            <person name="Zhou Z."/>
            <person name="Hsiao Y.Y."/>
            <person name="Wu W.L."/>
            <person name="Chen Y.Y."/>
            <person name="Lin Y.F."/>
            <person name="Hsu J.L."/>
            <person name="Li C.Y."/>
            <person name="Wang Z.W."/>
            <person name="Zhao X."/>
            <person name="Zhong W.Y."/>
            <person name="Ma X.K."/>
            <person name="Ma L."/>
            <person name="Huang J."/>
            <person name="Chen G.Z."/>
            <person name="Huang M.Z."/>
            <person name="Huang L."/>
            <person name="Peng D.H."/>
            <person name="Luo Y.B."/>
            <person name="Zou S.Q."/>
            <person name="Chen S.P."/>
            <person name="Lan S."/>
            <person name="Tsai W.C."/>
            <person name="Van de Peer Y."/>
            <person name="Liu Z.J."/>
        </authorList>
    </citation>
    <scope>NUCLEOTIDE SEQUENCE [LARGE SCALE GENOMIC DNA]</scope>
    <source>
        <strain evidence="2">Lor288</strain>
    </source>
</reference>
<dbReference type="PANTHER" id="PTHR47530:SF4">
    <property type="entry name" value="E3 UBIQUITIN LIGASE BIG BROTHER-RELATED"/>
    <property type="match status" value="1"/>
</dbReference>
<feature type="region of interest" description="Disordered" evidence="1">
    <location>
        <begin position="1"/>
        <end position="46"/>
    </location>
</feature>
<evidence type="ECO:0000256" key="1">
    <source>
        <dbReference type="SAM" id="MobiDB-lite"/>
    </source>
</evidence>
<protein>
    <submittedName>
        <fullName evidence="2">E3 ubiquitin ligase BIG BROTHER-related</fullName>
    </submittedName>
</protein>
<dbReference type="InterPro" id="IPR043312">
    <property type="entry name" value="AtBBR-like"/>
</dbReference>
<comment type="caution">
    <text evidence="2">The sequence shown here is derived from an EMBL/GenBank/DDBJ whole genome shotgun (WGS) entry which is preliminary data.</text>
</comment>
<organism evidence="2 3">
    <name type="scientific">Platanthera guangdongensis</name>
    <dbReference type="NCBI Taxonomy" id="2320717"/>
    <lineage>
        <taxon>Eukaryota</taxon>
        <taxon>Viridiplantae</taxon>
        <taxon>Streptophyta</taxon>
        <taxon>Embryophyta</taxon>
        <taxon>Tracheophyta</taxon>
        <taxon>Spermatophyta</taxon>
        <taxon>Magnoliopsida</taxon>
        <taxon>Liliopsida</taxon>
        <taxon>Asparagales</taxon>
        <taxon>Orchidaceae</taxon>
        <taxon>Orchidoideae</taxon>
        <taxon>Orchideae</taxon>
        <taxon>Orchidinae</taxon>
        <taxon>Platanthera</taxon>
    </lineage>
</organism>
<sequence length="106" mass="11342">MEKSKESGGAGDKAPVENPNSNSSLLSPVSADGGSAPEMPPHMPSRTLFTSFSHVDADLALARALQEQERAYMILRMEDGDDCDYGSSVEGSYTCAANSIAFFSFW</sequence>
<dbReference type="EMBL" id="JBBWWR010000005">
    <property type="protein sequence ID" value="KAK8966262.1"/>
    <property type="molecule type" value="Genomic_DNA"/>
</dbReference>
<name>A0ABR2MQT5_9ASPA</name>
<proteinExistence type="predicted"/>
<dbReference type="Proteomes" id="UP001412067">
    <property type="component" value="Unassembled WGS sequence"/>
</dbReference>
<feature type="compositionally biased region" description="Low complexity" evidence="1">
    <location>
        <begin position="16"/>
        <end position="30"/>
    </location>
</feature>
<evidence type="ECO:0000313" key="3">
    <source>
        <dbReference type="Proteomes" id="UP001412067"/>
    </source>
</evidence>
<dbReference type="PANTHER" id="PTHR47530">
    <property type="entry name" value="E3 UBIQUITIN LIGASE BIG BROTHER-RELATED"/>
    <property type="match status" value="1"/>
</dbReference>
<accession>A0ABR2MQT5</accession>
<evidence type="ECO:0000313" key="2">
    <source>
        <dbReference type="EMBL" id="KAK8966262.1"/>
    </source>
</evidence>